<keyword evidence="3" id="KW-1185">Reference proteome</keyword>
<dbReference type="STRING" id="512399.A8709_07980"/>
<sequence length="101" mass="11771">MKRKKHKKRLNRAKYVSKTYFFYAISDGEKRWYSEADHAKGYGVQSIPDPRTVTFTQLFVNGVLQPSSLYHIRKGFVTLMSEDIPEKGVPIIVQSIRIYKS</sequence>
<dbReference type="InterPro" id="IPR025237">
    <property type="entry name" value="DUF4183"/>
</dbReference>
<protein>
    <recommendedName>
        <fullName evidence="1">DUF4183 domain-containing protein</fullName>
    </recommendedName>
</protein>
<dbReference type="EMBL" id="LYPC01000010">
    <property type="protein sequence ID" value="OCT16775.1"/>
    <property type="molecule type" value="Genomic_DNA"/>
</dbReference>
<proteinExistence type="predicted"/>
<evidence type="ECO:0000313" key="3">
    <source>
        <dbReference type="Proteomes" id="UP000093309"/>
    </source>
</evidence>
<reference evidence="3" key="1">
    <citation type="submission" date="2016-05" db="EMBL/GenBank/DDBJ databases">
        <title>Paenibacillus oryzae. sp. nov., isolated from the rice root.</title>
        <authorList>
            <person name="Zhang J."/>
            <person name="Zhang X."/>
        </authorList>
    </citation>
    <scope>NUCLEOTIDE SEQUENCE [LARGE SCALE GENOMIC DNA]</scope>
    <source>
        <strain evidence="3">KCTC13222</strain>
    </source>
</reference>
<gene>
    <name evidence="2" type="ORF">A8709_07980</name>
</gene>
<dbReference type="Pfam" id="PF13799">
    <property type="entry name" value="DUF4183"/>
    <property type="match status" value="1"/>
</dbReference>
<evidence type="ECO:0000313" key="2">
    <source>
        <dbReference type="EMBL" id="OCT16775.1"/>
    </source>
</evidence>
<accession>A0A1C1A850</accession>
<feature type="domain" description="DUF4183" evidence="1">
    <location>
        <begin position="24"/>
        <end position="94"/>
    </location>
</feature>
<evidence type="ECO:0000259" key="1">
    <source>
        <dbReference type="Pfam" id="PF13799"/>
    </source>
</evidence>
<organism evidence="2 3">
    <name type="scientific">Paenibacillus pectinilyticus</name>
    <dbReference type="NCBI Taxonomy" id="512399"/>
    <lineage>
        <taxon>Bacteria</taxon>
        <taxon>Bacillati</taxon>
        <taxon>Bacillota</taxon>
        <taxon>Bacilli</taxon>
        <taxon>Bacillales</taxon>
        <taxon>Paenibacillaceae</taxon>
        <taxon>Paenibacillus</taxon>
    </lineage>
</organism>
<dbReference type="Proteomes" id="UP000093309">
    <property type="component" value="Unassembled WGS sequence"/>
</dbReference>
<name>A0A1C1A850_9BACL</name>
<comment type="caution">
    <text evidence="2">The sequence shown here is derived from an EMBL/GenBank/DDBJ whole genome shotgun (WGS) entry which is preliminary data.</text>
</comment>
<dbReference type="AlphaFoldDB" id="A0A1C1A850"/>